<feature type="region of interest" description="Disordered" evidence="1">
    <location>
        <begin position="1"/>
        <end position="426"/>
    </location>
</feature>
<accession>F8Q790</accession>
<feature type="compositionally biased region" description="Polar residues" evidence="1">
    <location>
        <begin position="77"/>
        <end position="88"/>
    </location>
</feature>
<dbReference type="AlphaFoldDB" id="F8Q790"/>
<organism evidence="3">
    <name type="scientific">Serpula lacrymans var. lacrymans (strain S7.3)</name>
    <name type="common">Dry rot fungus</name>
    <dbReference type="NCBI Taxonomy" id="936435"/>
    <lineage>
        <taxon>Eukaryota</taxon>
        <taxon>Fungi</taxon>
        <taxon>Dikarya</taxon>
        <taxon>Basidiomycota</taxon>
        <taxon>Agaricomycotina</taxon>
        <taxon>Agaricomycetes</taxon>
        <taxon>Agaricomycetidae</taxon>
        <taxon>Boletales</taxon>
        <taxon>Coniophorineae</taxon>
        <taxon>Serpulaceae</taxon>
        <taxon>Serpula</taxon>
    </lineage>
</organism>
<dbReference type="HOGENOM" id="CLU_644298_0_0_1"/>
<dbReference type="Proteomes" id="UP000008063">
    <property type="component" value="Unassembled WGS sequence"/>
</dbReference>
<dbReference type="EMBL" id="GL945485">
    <property type="protein sequence ID" value="EGN95428.1"/>
    <property type="molecule type" value="Genomic_DNA"/>
</dbReference>
<dbReference type="InParanoid" id="F8Q790"/>
<feature type="compositionally biased region" description="Basic and acidic residues" evidence="1">
    <location>
        <begin position="59"/>
        <end position="73"/>
    </location>
</feature>
<feature type="compositionally biased region" description="Low complexity" evidence="1">
    <location>
        <begin position="194"/>
        <end position="205"/>
    </location>
</feature>
<evidence type="ECO:0000256" key="1">
    <source>
        <dbReference type="SAM" id="MobiDB-lite"/>
    </source>
</evidence>
<evidence type="ECO:0000313" key="2">
    <source>
        <dbReference type="EMBL" id="EGN95428.1"/>
    </source>
</evidence>
<gene>
    <name evidence="2" type="ORF">SERLA73DRAFT_162308</name>
</gene>
<feature type="compositionally biased region" description="Pro residues" evidence="1">
    <location>
        <begin position="132"/>
        <end position="142"/>
    </location>
</feature>
<sequence>MSSKRRHERSGVPQGDQHKLWLPTERQQDSDSDHRRYKQTTTAHASAFRHHGGQTVDARQTEGRPSNRDRGYKSDGQYVSNSLPSSHQYYAGPSSRTLHHAARIPSAQQPAPNQLPSSSSAYHVTSSAPTYQQPPPSRPQPPRAQTDAYDPRIHTHKRAAPAPTPQSSYEKVSSAEEGGGRAARQMHSSRSGHPSSQAPPASSAALFWTPPQELPPPIRRHRDRDRDRDRDREKDRDTDTDRDKERQRERQRDKYDRHREREREKEKEKEDPYSERSRYIDKRREPSAEGVVHAVHRNPSRISLSARDGQQSAVREPAPSIGGHRRHRTEEGTSSTMGRRQHTENAPNPPTTTQSRPVITSEPDMVAQQGAPGEGHVPPPAPRVMPVYLPPKPPKSHRSHQERYLAAAAQGGLSGSDTERASIKVK</sequence>
<evidence type="ECO:0000313" key="3">
    <source>
        <dbReference type="Proteomes" id="UP000008063"/>
    </source>
</evidence>
<keyword evidence="3" id="KW-1185">Reference proteome</keyword>
<dbReference type="OrthoDB" id="2656226at2759"/>
<dbReference type="OMA" id="PRIHTHK"/>
<protein>
    <submittedName>
        <fullName evidence="2">Uncharacterized protein</fullName>
    </submittedName>
</protein>
<proteinExistence type="predicted"/>
<name>F8Q790_SERL3</name>
<feature type="compositionally biased region" description="Basic and acidic residues" evidence="1">
    <location>
        <begin position="224"/>
        <end position="287"/>
    </location>
</feature>
<feature type="compositionally biased region" description="Low complexity" evidence="1">
    <location>
        <begin position="117"/>
        <end position="131"/>
    </location>
</feature>
<reference evidence="3" key="1">
    <citation type="journal article" date="2011" name="Science">
        <title>The plant cell wall-decomposing machinery underlies the functional diversity of forest fungi.</title>
        <authorList>
            <person name="Eastwood D.C."/>
            <person name="Floudas D."/>
            <person name="Binder M."/>
            <person name="Majcherczyk A."/>
            <person name="Schneider P."/>
            <person name="Aerts A."/>
            <person name="Asiegbu F.O."/>
            <person name="Baker S.E."/>
            <person name="Barry K."/>
            <person name="Bendiksby M."/>
            <person name="Blumentritt M."/>
            <person name="Coutinho P.M."/>
            <person name="Cullen D."/>
            <person name="de Vries R.P."/>
            <person name="Gathman A."/>
            <person name="Goodell B."/>
            <person name="Henrissat B."/>
            <person name="Ihrmark K."/>
            <person name="Kauserud H."/>
            <person name="Kohler A."/>
            <person name="LaButti K."/>
            <person name="Lapidus A."/>
            <person name="Lavin J.L."/>
            <person name="Lee Y.-H."/>
            <person name="Lindquist E."/>
            <person name="Lilly W."/>
            <person name="Lucas S."/>
            <person name="Morin E."/>
            <person name="Murat C."/>
            <person name="Oguiza J.A."/>
            <person name="Park J."/>
            <person name="Pisabarro A.G."/>
            <person name="Riley R."/>
            <person name="Rosling A."/>
            <person name="Salamov A."/>
            <person name="Schmidt O."/>
            <person name="Schmutz J."/>
            <person name="Skrede I."/>
            <person name="Stenlid J."/>
            <person name="Wiebenga A."/>
            <person name="Xie X."/>
            <person name="Kuees U."/>
            <person name="Hibbett D.S."/>
            <person name="Hoffmeister D."/>
            <person name="Hoegberg N."/>
            <person name="Martin F."/>
            <person name="Grigoriev I.V."/>
            <person name="Watkinson S.C."/>
        </authorList>
    </citation>
    <scope>NUCLEOTIDE SEQUENCE [LARGE SCALE GENOMIC DNA]</scope>
    <source>
        <strain evidence="3">strain S7.3</strain>
    </source>
</reference>
<feature type="compositionally biased region" description="Polar residues" evidence="1">
    <location>
        <begin position="106"/>
        <end position="116"/>
    </location>
</feature>
<feature type="compositionally biased region" description="Basic and acidic residues" evidence="1">
    <location>
        <begin position="417"/>
        <end position="426"/>
    </location>
</feature>
<feature type="compositionally biased region" description="Polar residues" evidence="1">
    <location>
        <begin position="300"/>
        <end position="313"/>
    </location>
</feature>
<feature type="compositionally biased region" description="Pro residues" evidence="1">
    <location>
        <begin position="377"/>
        <end position="393"/>
    </location>
</feature>